<organism evidence="1 2">
    <name type="scientific">Thelohanellus kitauei</name>
    <name type="common">Myxosporean</name>
    <dbReference type="NCBI Taxonomy" id="669202"/>
    <lineage>
        <taxon>Eukaryota</taxon>
        <taxon>Metazoa</taxon>
        <taxon>Cnidaria</taxon>
        <taxon>Myxozoa</taxon>
        <taxon>Myxosporea</taxon>
        <taxon>Bivalvulida</taxon>
        <taxon>Platysporina</taxon>
        <taxon>Myxobolidae</taxon>
        <taxon>Thelohanellus</taxon>
    </lineage>
</organism>
<protein>
    <recommendedName>
        <fullName evidence="3">Transposase Tc1-like domain-containing protein</fullName>
    </recommendedName>
</protein>
<dbReference type="Proteomes" id="UP000031668">
    <property type="component" value="Unassembled WGS sequence"/>
</dbReference>
<name>A0A0C2IKJ0_THEKT</name>
<reference evidence="1 2" key="1">
    <citation type="journal article" date="2014" name="Genome Biol. Evol.">
        <title>The genome of the myxosporean Thelohanellus kitauei shows adaptations to nutrient acquisition within its fish host.</title>
        <authorList>
            <person name="Yang Y."/>
            <person name="Xiong J."/>
            <person name="Zhou Z."/>
            <person name="Huo F."/>
            <person name="Miao W."/>
            <person name="Ran C."/>
            <person name="Liu Y."/>
            <person name="Zhang J."/>
            <person name="Feng J."/>
            <person name="Wang M."/>
            <person name="Wang M."/>
            <person name="Wang L."/>
            <person name="Yao B."/>
        </authorList>
    </citation>
    <scope>NUCLEOTIDE SEQUENCE [LARGE SCALE GENOMIC DNA]</scope>
    <source>
        <strain evidence="1">Wuqing</strain>
    </source>
</reference>
<comment type="caution">
    <text evidence="1">The sequence shown here is derived from an EMBL/GenBank/DDBJ whole genome shotgun (WGS) entry which is preliminary data.</text>
</comment>
<evidence type="ECO:0000313" key="1">
    <source>
        <dbReference type="EMBL" id="KII65939.1"/>
    </source>
</evidence>
<dbReference type="EMBL" id="JWZT01003653">
    <property type="protein sequence ID" value="KII65939.1"/>
    <property type="molecule type" value="Genomic_DNA"/>
</dbReference>
<accession>A0A0C2IKJ0</accession>
<proteinExistence type="predicted"/>
<evidence type="ECO:0008006" key="3">
    <source>
        <dbReference type="Google" id="ProtNLM"/>
    </source>
</evidence>
<evidence type="ECO:0000313" key="2">
    <source>
        <dbReference type="Proteomes" id="UP000031668"/>
    </source>
</evidence>
<sequence>MEININDQPERYCLSFIRTRRVDQTVSNELLSLIIAVLNHGKNFTEKGRIEKLPKGVNLRAKLTDKQKESLCDILEEDCSPTIQRICDLFLERHNIRIGRSTATRCFKDFHYTLKILRPIPQRRRNMP</sequence>
<dbReference type="AlphaFoldDB" id="A0A0C2IKJ0"/>
<keyword evidence="2" id="KW-1185">Reference proteome</keyword>
<gene>
    <name evidence="1" type="ORF">RF11_12280</name>
</gene>